<accession>A0ABP5VF20</accession>
<keyword evidence="5" id="KW-1185">Reference proteome</keyword>
<comment type="caution">
    <text evidence="4">The sequence shown here is derived from an EMBL/GenBank/DDBJ whole genome shotgun (WGS) entry which is preliminary data.</text>
</comment>
<feature type="compositionally biased region" description="Basic and acidic residues" evidence="1">
    <location>
        <begin position="64"/>
        <end position="82"/>
    </location>
</feature>
<feature type="region of interest" description="Disordered" evidence="1">
    <location>
        <begin position="26"/>
        <end position="82"/>
    </location>
</feature>
<keyword evidence="2" id="KW-0732">Signal</keyword>
<dbReference type="RefSeq" id="WP_344631297.1">
    <property type="nucleotide sequence ID" value="NZ_BAAATJ010000011.1"/>
</dbReference>
<feature type="region of interest" description="Disordered" evidence="1">
    <location>
        <begin position="133"/>
        <end position="175"/>
    </location>
</feature>
<evidence type="ECO:0000313" key="5">
    <source>
        <dbReference type="Proteomes" id="UP001500058"/>
    </source>
</evidence>
<protein>
    <recommendedName>
        <fullName evidence="3">PepSY domain-containing protein</fullName>
    </recommendedName>
</protein>
<evidence type="ECO:0000259" key="3">
    <source>
        <dbReference type="Pfam" id="PF03413"/>
    </source>
</evidence>
<feature type="domain" description="PepSY" evidence="3">
    <location>
        <begin position="86"/>
        <end position="142"/>
    </location>
</feature>
<feature type="region of interest" description="Disordered" evidence="1">
    <location>
        <begin position="98"/>
        <end position="119"/>
    </location>
</feature>
<evidence type="ECO:0000313" key="4">
    <source>
        <dbReference type="EMBL" id="GAA2399710.1"/>
    </source>
</evidence>
<dbReference type="InterPro" id="IPR025711">
    <property type="entry name" value="PepSY"/>
</dbReference>
<sequence>MNLRNRKLVVAAVATAALVAGGSTLAFAGDDTAPSEALAASLRTGDTDDRDDDRDDDKDDRDDRDDRGGDKGERDDDLRKLRGAEVTLQEAVAAALKAVPGTAESAELDDDGDRPAWDVDVLGKDGAWHEVAVDADSGDVLKRSADADDRDDDRNDRDDDKDDRGDDRDDDKNDD</sequence>
<dbReference type="Proteomes" id="UP001500058">
    <property type="component" value="Unassembled WGS sequence"/>
</dbReference>
<dbReference type="Pfam" id="PF03413">
    <property type="entry name" value="PepSY"/>
    <property type="match status" value="1"/>
</dbReference>
<dbReference type="EMBL" id="BAAATJ010000011">
    <property type="protein sequence ID" value="GAA2399710.1"/>
    <property type="molecule type" value="Genomic_DNA"/>
</dbReference>
<feature type="compositionally biased region" description="Basic and acidic residues" evidence="1">
    <location>
        <begin position="139"/>
        <end position="175"/>
    </location>
</feature>
<gene>
    <name evidence="4" type="ORF">GCM10010420_27820</name>
</gene>
<feature type="signal peptide" evidence="2">
    <location>
        <begin position="1"/>
        <end position="28"/>
    </location>
</feature>
<evidence type="ECO:0000256" key="2">
    <source>
        <dbReference type="SAM" id="SignalP"/>
    </source>
</evidence>
<name>A0ABP5VF20_9ACTN</name>
<reference evidence="5" key="1">
    <citation type="journal article" date="2019" name="Int. J. Syst. Evol. Microbiol.">
        <title>The Global Catalogue of Microorganisms (GCM) 10K type strain sequencing project: providing services to taxonomists for standard genome sequencing and annotation.</title>
        <authorList>
            <consortium name="The Broad Institute Genomics Platform"/>
            <consortium name="The Broad Institute Genome Sequencing Center for Infectious Disease"/>
            <person name="Wu L."/>
            <person name="Ma J."/>
        </authorList>
    </citation>
    <scope>NUCLEOTIDE SEQUENCE [LARGE SCALE GENOMIC DNA]</scope>
    <source>
        <strain evidence="5">JCM 6921</strain>
    </source>
</reference>
<organism evidence="4 5">
    <name type="scientific">Streptomyces glaucosporus</name>
    <dbReference type="NCBI Taxonomy" id="284044"/>
    <lineage>
        <taxon>Bacteria</taxon>
        <taxon>Bacillati</taxon>
        <taxon>Actinomycetota</taxon>
        <taxon>Actinomycetes</taxon>
        <taxon>Kitasatosporales</taxon>
        <taxon>Streptomycetaceae</taxon>
        <taxon>Streptomyces</taxon>
    </lineage>
</organism>
<dbReference type="Gene3D" id="3.10.450.40">
    <property type="match status" value="1"/>
</dbReference>
<evidence type="ECO:0000256" key="1">
    <source>
        <dbReference type="SAM" id="MobiDB-lite"/>
    </source>
</evidence>
<proteinExistence type="predicted"/>
<feature type="compositionally biased region" description="Acidic residues" evidence="1">
    <location>
        <begin position="48"/>
        <end position="63"/>
    </location>
</feature>
<feature type="chain" id="PRO_5045195189" description="PepSY domain-containing protein" evidence="2">
    <location>
        <begin position="29"/>
        <end position="175"/>
    </location>
</feature>